<dbReference type="GO" id="GO:0045944">
    <property type="term" value="P:positive regulation of transcription by RNA polymerase II"/>
    <property type="evidence" value="ECO:0007669"/>
    <property type="project" value="TreeGrafter"/>
</dbReference>
<keyword evidence="3" id="KW-0862">Zinc</keyword>
<dbReference type="GO" id="GO:0005634">
    <property type="term" value="C:nucleus"/>
    <property type="evidence" value="ECO:0007669"/>
    <property type="project" value="UniProtKB-SubCell"/>
</dbReference>
<feature type="domain" description="Zn(2)-C6 fungal-type" evidence="9">
    <location>
        <begin position="15"/>
        <end position="43"/>
    </location>
</feature>
<proteinExistence type="predicted"/>
<dbReference type="Pfam" id="PF04082">
    <property type="entry name" value="Fungal_trans"/>
    <property type="match status" value="1"/>
</dbReference>
<comment type="caution">
    <text evidence="10">The sequence shown here is derived from an EMBL/GenBank/DDBJ whole genome shotgun (WGS) entry which is preliminary data.</text>
</comment>
<evidence type="ECO:0000256" key="6">
    <source>
        <dbReference type="ARBA" id="ARBA00023163"/>
    </source>
</evidence>
<dbReference type="InterPro" id="IPR007219">
    <property type="entry name" value="XnlR_reg_dom"/>
</dbReference>
<dbReference type="GO" id="GO:0043565">
    <property type="term" value="F:sequence-specific DNA binding"/>
    <property type="evidence" value="ECO:0007669"/>
    <property type="project" value="TreeGrafter"/>
</dbReference>
<sequence>MSASSNAREKKVRSACQRCRERRVKCDGRTPSCSKCERAGVRCIDVVAVAGQENVPRGFVTDALSRLTWLENVVKTRLPDVDLSTGSLARTAETPAPIPPASLLRTTGSGEVGNDTTLNQLSRTAGSTAPAERVRTVGTGEGDETTLSNHLDPYPAGLAPPAKRLRTTSTGTGPDEGEGDSVSIQFDPGLISFHLAVPRLHYLGASSGNLFAHLLPGGPSTIQQRFQVPNTRDHDDPTAERDGDRKLLDDLRAVLPPRDECDRLVRLFFSHNHPVYPVLHEPSIVALIEALYASIATPNTCRLQHNGWPDTVVPFSYNGEVAHVDDKDVTPISTTTAAAILLSVLSIASYVQARRRRFPANPQRYEGKAFALTSLALAEISLPSTQLVVLSVMHGFLSQHSGNAWVLLHLGMAYAVDMGLHRDANPAERFSRVTVQMRRRTFFCLYRLDRFIGAIQGRPLGFPDDAFDLNFSSILSDSIHTSPDADQDYLGYSILRFQWAQLVSEIRQHLYRSSPSLPEPTRSSLQADMLTRLDAWLDDGLRQMDALAVGQTRRFQTELQIDYYYAVGLLYQPSPGSPQPDIAALRRCFESAANRLRLFWSLYDEECLILSWLTAQGISLAGSTLAYCIWSSKEIRASVSITQLSADLRLCSSLLTVAGEWWPSARRGSRSFQRLANVTMDLMSYDKQYTRANDPTTWTRSERANDAVDEVPFVPQTSGERGMENIEDIFNSFLHDDFHLPDMFGSFHTPFFEPPNDPIWEAQAYDV</sequence>
<dbReference type="CDD" id="cd00067">
    <property type="entry name" value="GAL4"/>
    <property type="match status" value="1"/>
</dbReference>
<keyword evidence="4" id="KW-0805">Transcription regulation</keyword>
<feature type="region of interest" description="Disordered" evidence="8">
    <location>
        <begin position="91"/>
        <end position="183"/>
    </location>
</feature>
<reference evidence="10" key="1">
    <citation type="submission" date="2023-01" db="EMBL/GenBank/DDBJ databases">
        <title>Exophiala dermititidis isolated from Cystic Fibrosis Patient.</title>
        <authorList>
            <person name="Kurbessoian T."/>
            <person name="Crocker A."/>
            <person name="Murante D."/>
            <person name="Hogan D.A."/>
            <person name="Stajich J.E."/>
        </authorList>
    </citation>
    <scope>NUCLEOTIDE SEQUENCE</scope>
    <source>
        <strain evidence="10">Ex8</strain>
    </source>
</reference>
<dbReference type="GO" id="GO:0008270">
    <property type="term" value="F:zinc ion binding"/>
    <property type="evidence" value="ECO:0007669"/>
    <property type="project" value="InterPro"/>
</dbReference>
<dbReference type="SMART" id="SM00906">
    <property type="entry name" value="Fungal_trans"/>
    <property type="match status" value="1"/>
</dbReference>
<keyword evidence="6" id="KW-0804">Transcription</keyword>
<comment type="subcellular location">
    <subcellularLocation>
        <location evidence="1">Nucleus</location>
    </subcellularLocation>
</comment>
<dbReference type="Pfam" id="PF00172">
    <property type="entry name" value="Zn_clus"/>
    <property type="match status" value="1"/>
</dbReference>
<keyword evidence="5" id="KW-0238">DNA-binding</keyword>
<accession>A0AAN6IXQ6</accession>
<dbReference type="CDD" id="cd12148">
    <property type="entry name" value="fungal_TF_MHR"/>
    <property type="match status" value="1"/>
</dbReference>
<dbReference type="GO" id="GO:0000981">
    <property type="term" value="F:DNA-binding transcription factor activity, RNA polymerase II-specific"/>
    <property type="evidence" value="ECO:0007669"/>
    <property type="project" value="InterPro"/>
</dbReference>
<keyword evidence="7" id="KW-0539">Nucleus</keyword>
<evidence type="ECO:0000256" key="4">
    <source>
        <dbReference type="ARBA" id="ARBA00023015"/>
    </source>
</evidence>
<feature type="compositionally biased region" description="Polar residues" evidence="8">
    <location>
        <begin position="104"/>
        <end position="127"/>
    </location>
</feature>
<dbReference type="AlphaFoldDB" id="A0AAN6IXQ6"/>
<dbReference type="InterPro" id="IPR036864">
    <property type="entry name" value="Zn2-C6_fun-type_DNA-bd_sf"/>
</dbReference>
<dbReference type="InterPro" id="IPR001138">
    <property type="entry name" value="Zn2Cys6_DnaBD"/>
</dbReference>
<dbReference type="PROSITE" id="PS00463">
    <property type="entry name" value="ZN2_CY6_FUNGAL_1"/>
    <property type="match status" value="1"/>
</dbReference>
<gene>
    <name evidence="10" type="ORF">HRR80_001273</name>
</gene>
<evidence type="ECO:0000256" key="7">
    <source>
        <dbReference type="ARBA" id="ARBA00023242"/>
    </source>
</evidence>
<name>A0AAN6IXQ6_EXODE</name>
<dbReference type="PROSITE" id="PS50048">
    <property type="entry name" value="ZN2_CY6_FUNGAL_2"/>
    <property type="match status" value="1"/>
</dbReference>
<evidence type="ECO:0000256" key="3">
    <source>
        <dbReference type="ARBA" id="ARBA00022833"/>
    </source>
</evidence>
<dbReference type="PANTHER" id="PTHR47782:SF1">
    <property type="entry name" value="PYRIMIDINE PATHWAY REGULATORY PROTEIN 1"/>
    <property type="match status" value="1"/>
</dbReference>
<dbReference type="Gene3D" id="4.10.240.10">
    <property type="entry name" value="Zn(2)-C6 fungal-type DNA-binding domain"/>
    <property type="match status" value="1"/>
</dbReference>
<dbReference type="EMBL" id="JAJGCB010000002">
    <property type="protein sequence ID" value="KAJ8994562.1"/>
    <property type="molecule type" value="Genomic_DNA"/>
</dbReference>
<organism evidence="10 11">
    <name type="scientific">Exophiala dermatitidis</name>
    <name type="common">Black yeast-like fungus</name>
    <name type="synonym">Wangiella dermatitidis</name>
    <dbReference type="NCBI Taxonomy" id="5970"/>
    <lineage>
        <taxon>Eukaryota</taxon>
        <taxon>Fungi</taxon>
        <taxon>Dikarya</taxon>
        <taxon>Ascomycota</taxon>
        <taxon>Pezizomycotina</taxon>
        <taxon>Eurotiomycetes</taxon>
        <taxon>Chaetothyriomycetidae</taxon>
        <taxon>Chaetothyriales</taxon>
        <taxon>Herpotrichiellaceae</taxon>
        <taxon>Exophiala</taxon>
    </lineage>
</organism>
<protein>
    <recommendedName>
        <fullName evidence="9">Zn(2)-C6 fungal-type domain-containing protein</fullName>
    </recommendedName>
</protein>
<evidence type="ECO:0000256" key="8">
    <source>
        <dbReference type="SAM" id="MobiDB-lite"/>
    </source>
</evidence>
<dbReference type="SUPFAM" id="SSF57701">
    <property type="entry name" value="Zn2/Cys6 DNA-binding domain"/>
    <property type="match status" value="1"/>
</dbReference>
<evidence type="ECO:0000256" key="5">
    <source>
        <dbReference type="ARBA" id="ARBA00023125"/>
    </source>
</evidence>
<dbReference type="SMART" id="SM00066">
    <property type="entry name" value="GAL4"/>
    <property type="match status" value="1"/>
</dbReference>
<dbReference type="InterPro" id="IPR052202">
    <property type="entry name" value="Yeast_MetPath_Reg"/>
</dbReference>
<evidence type="ECO:0000259" key="9">
    <source>
        <dbReference type="PROSITE" id="PS50048"/>
    </source>
</evidence>
<dbReference type="Proteomes" id="UP001161757">
    <property type="component" value="Unassembled WGS sequence"/>
</dbReference>
<dbReference type="GO" id="GO:0006351">
    <property type="term" value="P:DNA-templated transcription"/>
    <property type="evidence" value="ECO:0007669"/>
    <property type="project" value="InterPro"/>
</dbReference>
<evidence type="ECO:0000313" key="10">
    <source>
        <dbReference type="EMBL" id="KAJ8994562.1"/>
    </source>
</evidence>
<evidence type="ECO:0000256" key="2">
    <source>
        <dbReference type="ARBA" id="ARBA00022723"/>
    </source>
</evidence>
<dbReference type="PANTHER" id="PTHR47782">
    <property type="entry name" value="ZN(II)2CYS6 TRANSCRIPTION FACTOR (EUROFUNG)-RELATED"/>
    <property type="match status" value="1"/>
</dbReference>
<evidence type="ECO:0000256" key="1">
    <source>
        <dbReference type="ARBA" id="ARBA00004123"/>
    </source>
</evidence>
<keyword evidence="2" id="KW-0479">Metal-binding</keyword>
<evidence type="ECO:0000313" key="11">
    <source>
        <dbReference type="Proteomes" id="UP001161757"/>
    </source>
</evidence>